<organism evidence="3">
    <name type="scientific">uncultured Gemmatimonadota bacterium</name>
    <dbReference type="NCBI Taxonomy" id="203437"/>
    <lineage>
        <taxon>Bacteria</taxon>
        <taxon>Pseudomonadati</taxon>
        <taxon>Gemmatimonadota</taxon>
        <taxon>environmental samples</taxon>
    </lineage>
</organism>
<keyword evidence="1" id="KW-0560">Oxidoreductase</keyword>
<dbReference type="InterPro" id="IPR036291">
    <property type="entry name" value="NAD(P)-bd_dom_sf"/>
</dbReference>
<dbReference type="GO" id="GO:0008977">
    <property type="term" value="F:prephenate dehydrogenase (NAD+) activity"/>
    <property type="evidence" value="ECO:0007669"/>
    <property type="project" value="InterPro"/>
</dbReference>
<dbReference type="PROSITE" id="PS51176">
    <property type="entry name" value="PDH_ADH"/>
    <property type="match status" value="1"/>
</dbReference>
<accession>A0A6J4LI47</accession>
<evidence type="ECO:0000256" key="1">
    <source>
        <dbReference type="ARBA" id="ARBA00023002"/>
    </source>
</evidence>
<name>A0A6J4LI47_9BACT</name>
<evidence type="ECO:0000259" key="2">
    <source>
        <dbReference type="PROSITE" id="PS51176"/>
    </source>
</evidence>
<dbReference type="SUPFAM" id="SSF51735">
    <property type="entry name" value="NAD(P)-binding Rossmann-fold domains"/>
    <property type="match status" value="1"/>
</dbReference>
<reference evidence="3" key="1">
    <citation type="submission" date="2020-02" db="EMBL/GenBank/DDBJ databases">
        <authorList>
            <person name="Meier V. D."/>
        </authorList>
    </citation>
    <scope>NUCLEOTIDE SEQUENCE</scope>
    <source>
        <strain evidence="3">AVDCRST_MAG89</strain>
    </source>
</reference>
<dbReference type="GO" id="GO:0004665">
    <property type="term" value="F:prephenate dehydrogenase (NADP+) activity"/>
    <property type="evidence" value="ECO:0007669"/>
    <property type="project" value="InterPro"/>
</dbReference>
<dbReference type="InterPro" id="IPR003099">
    <property type="entry name" value="Prephen_DH"/>
</dbReference>
<dbReference type="Gene3D" id="3.40.50.720">
    <property type="entry name" value="NAD(P)-binding Rossmann-like Domain"/>
    <property type="match status" value="1"/>
</dbReference>
<feature type="domain" description="Prephenate/arogenate dehydrogenase" evidence="2">
    <location>
        <begin position="3"/>
        <end position="191"/>
    </location>
</feature>
<dbReference type="PANTHER" id="PTHR21363">
    <property type="entry name" value="PREPHENATE DEHYDROGENASE"/>
    <property type="match status" value="1"/>
</dbReference>
<dbReference type="Pfam" id="PF02153">
    <property type="entry name" value="PDH_N"/>
    <property type="match status" value="1"/>
</dbReference>
<feature type="non-terminal residue" evidence="3">
    <location>
        <position position="191"/>
    </location>
</feature>
<dbReference type="GO" id="GO:0006571">
    <property type="term" value="P:tyrosine biosynthetic process"/>
    <property type="evidence" value="ECO:0007669"/>
    <property type="project" value="InterPro"/>
</dbReference>
<dbReference type="InterPro" id="IPR046826">
    <property type="entry name" value="PDH_N"/>
</dbReference>
<proteinExistence type="predicted"/>
<dbReference type="AlphaFoldDB" id="A0A6J4LI47"/>
<evidence type="ECO:0000313" key="3">
    <source>
        <dbReference type="EMBL" id="CAA9333315.1"/>
    </source>
</evidence>
<dbReference type="GO" id="GO:0070403">
    <property type="term" value="F:NAD+ binding"/>
    <property type="evidence" value="ECO:0007669"/>
    <property type="project" value="InterPro"/>
</dbReference>
<sequence length="191" mass="20125">MIESAAILGLGLIGGSLARDLAANGVRVFAGDRDEAAVRAAAEQGIARPLTWNEPMDVVVLAVPVVAARELLRELAGRMEGVRLITDAGSTKRSIVDAAEQMGIGARFVGSHPLAGDHRSGWDASRAGLFEGARVYLSPSPSTDADALELARELWTRVGAVPEVMDAVEHDRRLAWTSHLPQAASTALARA</sequence>
<dbReference type="InterPro" id="IPR050812">
    <property type="entry name" value="Preph/Arog_dehydrog"/>
</dbReference>
<gene>
    <name evidence="3" type="ORF">AVDCRST_MAG89-2245</name>
</gene>
<protein>
    <recommendedName>
        <fullName evidence="2">Prephenate/arogenate dehydrogenase domain-containing protein</fullName>
    </recommendedName>
</protein>
<dbReference type="PANTHER" id="PTHR21363:SF0">
    <property type="entry name" value="PREPHENATE DEHYDROGENASE [NADP(+)]"/>
    <property type="match status" value="1"/>
</dbReference>
<dbReference type="EMBL" id="CADCTV010000474">
    <property type="protein sequence ID" value="CAA9333315.1"/>
    <property type="molecule type" value="Genomic_DNA"/>
</dbReference>